<organism evidence="1 2">
    <name type="scientific">Austropuccinia psidii MF-1</name>
    <dbReference type="NCBI Taxonomy" id="1389203"/>
    <lineage>
        <taxon>Eukaryota</taxon>
        <taxon>Fungi</taxon>
        <taxon>Dikarya</taxon>
        <taxon>Basidiomycota</taxon>
        <taxon>Pucciniomycotina</taxon>
        <taxon>Pucciniomycetes</taxon>
        <taxon>Pucciniales</taxon>
        <taxon>Sphaerophragmiaceae</taxon>
        <taxon>Austropuccinia</taxon>
    </lineage>
</organism>
<dbReference type="OrthoDB" id="128646at2759"/>
<name>A0A9Q3GM33_9BASI</name>
<comment type="caution">
    <text evidence="1">The sequence shown here is derived from an EMBL/GenBank/DDBJ whole genome shotgun (WGS) entry which is preliminary data.</text>
</comment>
<dbReference type="Proteomes" id="UP000765509">
    <property type="component" value="Unassembled WGS sequence"/>
</dbReference>
<keyword evidence="2" id="KW-1185">Reference proteome</keyword>
<dbReference type="EMBL" id="AVOT02003106">
    <property type="protein sequence ID" value="MBW0472496.1"/>
    <property type="molecule type" value="Genomic_DNA"/>
</dbReference>
<accession>A0A9Q3GM33</accession>
<protein>
    <submittedName>
        <fullName evidence="1">Uncharacterized protein</fullName>
    </submittedName>
</protein>
<dbReference type="AlphaFoldDB" id="A0A9Q3GM33"/>
<gene>
    <name evidence="1" type="ORF">O181_012211</name>
</gene>
<reference evidence="1" key="1">
    <citation type="submission" date="2021-03" db="EMBL/GenBank/DDBJ databases">
        <title>Draft genome sequence of rust myrtle Austropuccinia psidii MF-1, a brazilian biotype.</title>
        <authorList>
            <person name="Quecine M.C."/>
            <person name="Pachon D.M.R."/>
            <person name="Bonatelli M.L."/>
            <person name="Correr F.H."/>
            <person name="Franceschini L.M."/>
            <person name="Leite T.F."/>
            <person name="Margarido G.R.A."/>
            <person name="Almeida C.A."/>
            <person name="Ferrarezi J.A."/>
            <person name="Labate C.A."/>
        </authorList>
    </citation>
    <scope>NUCLEOTIDE SEQUENCE</scope>
    <source>
        <strain evidence="1">MF-1</strain>
    </source>
</reference>
<proteinExistence type="predicted"/>
<evidence type="ECO:0000313" key="2">
    <source>
        <dbReference type="Proteomes" id="UP000765509"/>
    </source>
</evidence>
<evidence type="ECO:0000313" key="1">
    <source>
        <dbReference type="EMBL" id="MBW0472496.1"/>
    </source>
</evidence>
<sequence length="143" mass="16189">MSEIPVKSPLFISDSNKSPSLFLTNYTEWVVELPSCPSFEWELFIIDSPEGEDCIMGYYFLYHFNPIIDCENGLITYYSSHKDSSCINASTRNKFSIAVNCVALVGELKTPSLPSSVHISPIIPFQSRFPSRDEVFKEVKDFG</sequence>